<comment type="caution">
    <text evidence="1">The sequence shown here is derived from an EMBL/GenBank/DDBJ whole genome shotgun (WGS) entry which is preliminary data.</text>
</comment>
<dbReference type="AlphaFoldDB" id="A0AA37N4A9"/>
<sequence length="164" mass="19259">MTRRQENEFLKRMEAAKSNNIIVPEKMTLSSEIRGVYGFFAIKGDEEVLFYIGKSNNIFNRMFSGGHIYHYLRGVRKTDVQKRMAYYLENGYKIEVRILKEVEYVGDSFIQDANRLALAELEEIVNQQSKGFCITDDMLSEAVKKKSEEKAWNDLFREKKYKQA</sequence>
<accession>A0AA37N4A9</accession>
<dbReference type="EMBL" id="BQNJ01000001">
    <property type="protein sequence ID" value="GKH02018.1"/>
    <property type="molecule type" value="Genomic_DNA"/>
</dbReference>
<protein>
    <recommendedName>
        <fullName evidence="3">GIY-YIG domain-containing protein</fullName>
    </recommendedName>
</protein>
<organism evidence="1 2">
    <name type="scientific">Hungatella hathewayi</name>
    <dbReference type="NCBI Taxonomy" id="154046"/>
    <lineage>
        <taxon>Bacteria</taxon>
        <taxon>Bacillati</taxon>
        <taxon>Bacillota</taxon>
        <taxon>Clostridia</taxon>
        <taxon>Lachnospirales</taxon>
        <taxon>Lachnospiraceae</taxon>
        <taxon>Hungatella</taxon>
    </lineage>
</organism>
<dbReference type="RefSeq" id="WP_244052708.1">
    <property type="nucleotide sequence ID" value="NZ_BQNJ01000001.1"/>
</dbReference>
<evidence type="ECO:0008006" key="3">
    <source>
        <dbReference type="Google" id="ProtNLM"/>
    </source>
</evidence>
<dbReference type="Proteomes" id="UP001055091">
    <property type="component" value="Unassembled WGS sequence"/>
</dbReference>
<name>A0AA37N4A9_9FIRM</name>
<proteinExistence type="predicted"/>
<evidence type="ECO:0000313" key="1">
    <source>
        <dbReference type="EMBL" id="GKH02018.1"/>
    </source>
</evidence>
<evidence type="ECO:0000313" key="2">
    <source>
        <dbReference type="Proteomes" id="UP001055091"/>
    </source>
</evidence>
<gene>
    <name evidence="1" type="ORF">CE91St55_39990</name>
</gene>
<reference evidence="1" key="1">
    <citation type="submission" date="2022-01" db="EMBL/GenBank/DDBJ databases">
        <title>Novel bile acid biosynthetic pathways are enriched in the microbiome of centenarians.</title>
        <authorList>
            <person name="Sato Y."/>
            <person name="Atarashi K."/>
            <person name="Plichta R.D."/>
            <person name="Arai Y."/>
            <person name="Sasajima S."/>
            <person name="Kearney M.S."/>
            <person name="Suda W."/>
            <person name="Takeshita K."/>
            <person name="Sasaki T."/>
            <person name="Okamoto S."/>
            <person name="Skelly N.A."/>
            <person name="Okamura Y."/>
            <person name="Vlamakis H."/>
            <person name="Li Y."/>
            <person name="Tanoue T."/>
            <person name="Takei H."/>
            <person name="Nittono H."/>
            <person name="Narushima S."/>
            <person name="Irie J."/>
            <person name="Itoh H."/>
            <person name="Moriya K."/>
            <person name="Sugiura Y."/>
            <person name="Suematsu M."/>
            <person name="Moritoki N."/>
            <person name="Shibata S."/>
            <person name="Littman R.D."/>
            <person name="Fischbach A.M."/>
            <person name="Uwamino Y."/>
            <person name="Inoue T."/>
            <person name="Honda A."/>
            <person name="Hattori M."/>
            <person name="Murai T."/>
            <person name="Xavier J.R."/>
            <person name="Hirose N."/>
            <person name="Honda K."/>
        </authorList>
    </citation>
    <scope>NUCLEOTIDE SEQUENCE</scope>
    <source>
        <strain evidence="1">CE91-St55</strain>
    </source>
</reference>